<evidence type="ECO:0000256" key="4">
    <source>
        <dbReference type="PIRSR" id="PIRSR000429-1"/>
    </source>
</evidence>
<dbReference type="InterPro" id="IPR016039">
    <property type="entry name" value="Thiolase-like"/>
</dbReference>
<evidence type="ECO:0000256" key="2">
    <source>
        <dbReference type="ARBA" id="ARBA00022679"/>
    </source>
</evidence>
<feature type="active site" description="Proton acceptor" evidence="4">
    <location>
        <position position="370"/>
    </location>
</feature>
<dbReference type="Gene3D" id="3.40.47.10">
    <property type="match status" value="2"/>
</dbReference>
<organism evidence="8 9">
    <name type="scientific">Pseudofrankia asymbiotica</name>
    <dbReference type="NCBI Taxonomy" id="1834516"/>
    <lineage>
        <taxon>Bacteria</taxon>
        <taxon>Bacillati</taxon>
        <taxon>Actinomycetota</taxon>
        <taxon>Actinomycetes</taxon>
        <taxon>Frankiales</taxon>
        <taxon>Frankiaceae</taxon>
        <taxon>Pseudofrankia</taxon>
    </lineage>
</organism>
<dbReference type="InterPro" id="IPR002155">
    <property type="entry name" value="Thiolase"/>
</dbReference>
<dbReference type="InterPro" id="IPR020613">
    <property type="entry name" value="Thiolase_CS"/>
</dbReference>
<evidence type="ECO:0000256" key="1">
    <source>
        <dbReference type="ARBA" id="ARBA00010982"/>
    </source>
</evidence>
<evidence type="ECO:0000313" key="8">
    <source>
        <dbReference type="EMBL" id="ONH30781.1"/>
    </source>
</evidence>
<evidence type="ECO:0000256" key="3">
    <source>
        <dbReference type="ARBA" id="ARBA00023315"/>
    </source>
</evidence>
<feature type="active site" description="Acyl-thioester intermediate" evidence="4">
    <location>
        <position position="89"/>
    </location>
</feature>
<name>A0A1V2IEC0_9ACTN</name>
<gene>
    <name evidence="8" type="ORF">BL253_11705</name>
</gene>
<evidence type="ECO:0000313" key="9">
    <source>
        <dbReference type="Proteomes" id="UP000188929"/>
    </source>
</evidence>
<dbReference type="GO" id="GO:0003988">
    <property type="term" value="F:acetyl-CoA C-acyltransferase activity"/>
    <property type="evidence" value="ECO:0007669"/>
    <property type="project" value="UniProtKB-ARBA"/>
</dbReference>
<comment type="similarity">
    <text evidence="1 5">Belongs to the thiolase-like superfamily. Thiolase family.</text>
</comment>
<dbReference type="Pfam" id="PF00108">
    <property type="entry name" value="Thiolase_N"/>
    <property type="match status" value="1"/>
</dbReference>
<dbReference type="STRING" id="1834516.BL253_11705"/>
<dbReference type="PIRSF" id="PIRSF000429">
    <property type="entry name" value="Ac-CoA_Ac_transf"/>
    <property type="match status" value="1"/>
</dbReference>
<keyword evidence="9" id="KW-1185">Reference proteome</keyword>
<dbReference type="FunFam" id="3.40.47.10:FF:000010">
    <property type="entry name" value="Acetyl-CoA acetyltransferase (Thiolase)"/>
    <property type="match status" value="1"/>
</dbReference>
<dbReference type="InterPro" id="IPR020617">
    <property type="entry name" value="Thiolase_C"/>
</dbReference>
<keyword evidence="2 5" id="KW-0808">Transferase</keyword>
<proteinExistence type="inferred from homology"/>
<protein>
    <submittedName>
        <fullName evidence="8">Acetyl-CoA acetyltransferase</fullName>
    </submittedName>
</protein>
<dbReference type="EMBL" id="MOMC01000022">
    <property type="protein sequence ID" value="ONH30781.1"/>
    <property type="molecule type" value="Genomic_DNA"/>
</dbReference>
<dbReference type="PROSITE" id="PS00737">
    <property type="entry name" value="THIOLASE_2"/>
    <property type="match status" value="1"/>
</dbReference>
<feature type="domain" description="Thiolase C-terminal" evidence="7">
    <location>
        <begin position="261"/>
        <end position="382"/>
    </location>
</feature>
<dbReference type="RefSeq" id="WP_076816361.1">
    <property type="nucleotide sequence ID" value="NZ_MOMC01000022.1"/>
</dbReference>
<dbReference type="CDD" id="cd00751">
    <property type="entry name" value="thiolase"/>
    <property type="match status" value="1"/>
</dbReference>
<comment type="caution">
    <text evidence="8">The sequence shown here is derived from an EMBL/GenBank/DDBJ whole genome shotgun (WGS) entry which is preliminary data.</text>
</comment>
<evidence type="ECO:0000259" key="7">
    <source>
        <dbReference type="Pfam" id="PF02803"/>
    </source>
</evidence>
<evidence type="ECO:0000256" key="5">
    <source>
        <dbReference type="RuleBase" id="RU003557"/>
    </source>
</evidence>
<keyword evidence="3 5" id="KW-0012">Acyltransferase</keyword>
<dbReference type="AlphaFoldDB" id="A0A1V2IEC0"/>
<reference evidence="9" key="1">
    <citation type="submission" date="2016-10" db="EMBL/GenBank/DDBJ databases">
        <title>Frankia sp. NRRL B-16386 Genome sequencing.</title>
        <authorList>
            <person name="Ghodhbane-Gtari F."/>
            <person name="Swanson E."/>
            <person name="Gueddou A."/>
            <person name="Hezbri K."/>
            <person name="Ktari K."/>
            <person name="Nouioui I."/>
            <person name="Morris K."/>
            <person name="Simpson S."/>
            <person name="Abebe-Akele F."/>
            <person name="Thomas K."/>
            <person name="Gtari M."/>
            <person name="Tisa L.S."/>
        </authorList>
    </citation>
    <scope>NUCLEOTIDE SEQUENCE [LARGE SCALE GENOMIC DNA]</scope>
    <source>
        <strain evidence="9">NRRL B-16386</strain>
    </source>
</reference>
<dbReference type="Pfam" id="PF02803">
    <property type="entry name" value="Thiolase_C"/>
    <property type="match status" value="1"/>
</dbReference>
<feature type="domain" description="Thiolase N-terminal" evidence="6">
    <location>
        <begin position="5"/>
        <end position="253"/>
    </location>
</feature>
<dbReference type="Proteomes" id="UP000188929">
    <property type="component" value="Unassembled WGS sequence"/>
</dbReference>
<dbReference type="SUPFAM" id="SSF53901">
    <property type="entry name" value="Thiolase-like"/>
    <property type="match status" value="2"/>
</dbReference>
<dbReference type="PANTHER" id="PTHR43365">
    <property type="entry name" value="BLR7806 PROTEIN"/>
    <property type="match status" value="1"/>
</dbReference>
<evidence type="ECO:0000259" key="6">
    <source>
        <dbReference type="Pfam" id="PF00108"/>
    </source>
</evidence>
<feature type="active site" description="Proton acceptor" evidence="4">
    <location>
        <position position="340"/>
    </location>
</feature>
<dbReference type="NCBIfam" id="TIGR01930">
    <property type="entry name" value="AcCoA-C-Actrans"/>
    <property type="match status" value="1"/>
</dbReference>
<accession>A0A1V2IEC0</accession>
<dbReference type="PANTHER" id="PTHR43365:SF1">
    <property type="entry name" value="ACETYL-COA C-ACYLTRANSFERASE"/>
    <property type="match status" value="1"/>
</dbReference>
<dbReference type="InterPro" id="IPR020616">
    <property type="entry name" value="Thiolase_N"/>
</dbReference>
<dbReference type="OrthoDB" id="9764638at2"/>
<sequence length="384" mass="39434">MRDAVIVEAVRTPVGKRNGGLSGVHPTDLSALVLAALVERAGVDPALVEDVVWGCVGQVGEQTFDIGRNAALAAGFPETVTGVTVDRQCGSSQQAVHFAAAGVVAGHYDIVIAGGVESMSRVPMGTSLLDKSPLGERYLARYDGVFPNQGVGAEMIAERWGLSRTQCDEFSIASHEKAAAAQDDGRFDAQIVPVTLADGTVISRDEGIRRGGTVEGLAKLKTVFKPAEEGGVITAGNSSQISDGSAALLIMTSEKAAELGLTPIARVHSVALAGSDPVIMLTAPIPATQKVLARSGLGLGDIGAFEVNEAFAPVPLAWLADIGADAKALNPNGGAIALGHPLGGSGARIMTTLVNHMRDNGIRYGLQTMCEGGGQANATILELL</sequence>